<dbReference type="PANTHER" id="PTHR35007:SF2">
    <property type="entry name" value="PILUS ASSEMBLE PROTEIN"/>
    <property type="match status" value="1"/>
</dbReference>
<proteinExistence type="predicted"/>
<comment type="subcellular location">
    <subcellularLocation>
        <location evidence="1">Cell membrane</location>
        <topology evidence="1">Multi-pass membrane protein</topology>
    </subcellularLocation>
</comment>
<accession>A0A261U7T2</accession>
<evidence type="ECO:0000256" key="4">
    <source>
        <dbReference type="ARBA" id="ARBA00022989"/>
    </source>
</evidence>
<keyword evidence="3 6" id="KW-0812">Transmembrane</keyword>
<keyword evidence="2" id="KW-1003">Cell membrane</keyword>
<name>A0A261U7T2_9BORD</name>
<keyword evidence="5 6" id="KW-0472">Membrane</keyword>
<keyword evidence="4 6" id="KW-1133">Transmembrane helix</keyword>
<evidence type="ECO:0000256" key="2">
    <source>
        <dbReference type="ARBA" id="ARBA00022475"/>
    </source>
</evidence>
<comment type="caution">
    <text evidence="8">The sequence shown here is derived from an EMBL/GenBank/DDBJ whole genome shotgun (WGS) entry which is preliminary data.</text>
</comment>
<evidence type="ECO:0000259" key="7">
    <source>
        <dbReference type="Pfam" id="PF00482"/>
    </source>
</evidence>
<dbReference type="GO" id="GO:0005886">
    <property type="term" value="C:plasma membrane"/>
    <property type="evidence" value="ECO:0007669"/>
    <property type="project" value="UniProtKB-SubCell"/>
</dbReference>
<evidence type="ECO:0000256" key="6">
    <source>
        <dbReference type="SAM" id="Phobius"/>
    </source>
</evidence>
<dbReference type="PANTHER" id="PTHR35007">
    <property type="entry name" value="INTEGRAL MEMBRANE PROTEIN-RELATED"/>
    <property type="match status" value="1"/>
</dbReference>
<feature type="transmembrane region" description="Helical" evidence="6">
    <location>
        <begin position="82"/>
        <end position="107"/>
    </location>
</feature>
<protein>
    <submittedName>
        <fullName evidence="8">Type II secretion protein F</fullName>
    </submittedName>
</protein>
<evidence type="ECO:0000313" key="9">
    <source>
        <dbReference type="Proteomes" id="UP000216885"/>
    </source>
</evidence>
<dbReference type="InterPro" id="IPR018076">
    <property type="entry name" value="T2SS_GspF_dom"/>
</dbReference>
<evidence type="ECO:0000256" key="3">
    <source>
        <dbReference type="ARBA" id="ARBA00022692"/>
    </source>
</evidence>
<dbReference type="RefSeq" id="WP_094820585.1">
    <property type="nucleotide sequence ID" value="NZ_NEVO01000005.1"/>
</dbReference>
<feature type="transmembrane region" description="Helical" evidence="6">
    <location>
        <begin position="113"/>
        <end position="133"/>
    </location>
</feature>
<reference evidence="8 9" key="1">
    <citation type="submission" date="2017-05" db="EMBL/GenBank/DDBJ databases">
        <title>Complete and WGS of Bordetella genogroups.</title>
        <authorList>
            <person name="Spilker T."/>
            <person name="LiPuma J."/>
        </authorList>
    </citation>
    <scope>NUCLEOTIDE SEQUENCE [LARGE SCALE GENOMIC DNA]</scope>
    <source>
        <strain evidence="8 9">AU9919</strain>
    </source>
</reference>
<gene>
    <name evidence="8" type="ORF">CAL20_09995</name>
</gene>
<feature type="transmembrane region" description="Helical" evidence="6">
    <location>
        <begin position="261"/>
        <end position="285"/>
    </location>
</feature>
<dbReference type="Pfam" id="PF00482">
    <property type="entry name" value="T2SSF"/>
    <property type="match status" value="1"/>
</dbReference>
<evidence type="ECO:0000256" key="1">
    <source>
        <dbReference type="ARBA" id="ARBA00004651"/>
    </source>
</evidence>
<dbReference type="OrthoDB" id="9810662at2"/>
<sequence>MFMVIAVVFAGLGGMLFAWMVARPVLLSSALSVAQRAPESWRLRWPWLSGISGICEGLLSRRQRDYLVRWSRQIGLPIVATPTHLVAWILIAAISGTLAGTGAAMVIDTSGALIWGALIGALIAVSWSIARLLSRIRRRRRSIDQDLPFVLDMMTLCVESGLGLYSALQQAERHGPRGYLRQELGHALSDMRAGVPRAAALRTLADRCNCANVHRWIAALIQADGLGMSIGLLLREHASQCRADRFQRAEKLAMEAPVKMLLPLIACIFPCTFIVLAFPIVIQMWQVAQ</sequence>
<dbReference type="Proteomes" id="UP000216885">
    <property type="component" value="Unassembled WGS sequence"/>
</dbReference>
<feature type="domain" description="Type II secretion system protein GspF" evidence="7">
    <location>
        <begin position="151"/>
        <end position="276"/>
    </location>
</feature>
<organism evidence="8 9">
    <name type="scientific">Bordetella genomosp. 4</name>
    <dbReference type="NCBI Taxonomy" id="463044"/>
    <lineage>
        <taxon>Bacteria</taxon>
        <taxon>Pseudomonadati</taxon>
        <taxon>Pseudomonadota</taxon>
        <taxon>Betaproteobacteria</taxon>
        <taxon>Burkholderiales</taxon>
        <taxon>Alcaligenaceae</taxon>
        <taxon>Bordetella</taxon>
    </lineage>
</organism>
<dbReference type="EMBL" id="NEVQ01000012">
    <property type="protein sequence ID" value="OZI57695.1"/>
    <property type="molecule type" value="Genomic_DNA"/>
</dbReference>
<evidence type="ECO:0000256" key="5">
    <source>
        <dbReference type="ARBA" id="ARBA00023136"/>
    </source>
</evidence>
<evidence type="ECO:0000313" key="8">
    <source>
        <dbReference type="EMBL" id="OZI57695.1"/>
    </source>
</evidence>
<keyword evidence="9" id="KW-1185">Reference proteome</keyword>
<dbReference type="AlphaFoldDB" id="A0A261U7T2"/>